<feature type="transmembrane region" description="Helical" evidence="6">
    <location>
        <begin position="70"/>
        <end position="90"/>
    </location>
</feature>
<feature type="chain" id="PRO_5043419238" evidence="7">
    <location>
        <begin position="20"/>
        <end position="305"/>
    </location>
</feature>
<feature type="signal peptide" evidence="7">
    <location>
        <begin position="1"/>
        <end position="19"/>
    </location>
</feature>
<evidence type="ECO:0000256" key="2">
    <source>
        <dbReference type="ARBA" id="ARBA00004236"/>
    </source>
</evidence>
<dbReference type="EMBL" id="JAOPGA020000617">
    <property type="protein sequence ID" value="KAL0479987.1"/>
    <property type="molecule type" value="Genomic_DNA"/>
</dbReference>
<evidence type="ECO:0000256" key="7">
    <source>
        <dbReference type="SAM" id="SignalP"/>
    </source>
</evidence>
<dbReference type="AlphaFoldDB" id="A0AAW2YRI5"/>
<dbReference type="PRINTS" id="PR01035">
    <property type="entry name" value="TCRTETA"/>
</dbReference>
<reference evidence="8 9" key="1">
    <citation type="submission" date="2024-03" db="EMBL/GenBank/DDBJ databases">
        <title>The Acrasis kona genome and developmental transcriptomes reveal deep origins of eukaryotic multicellular pathways.</title>
        <authorList>
            <person name="Sheikh S."/>
            <person name="Fu C.-J."/>
            <person name="Brown M.W."/>
            <person name="Baldauf S.L."/>
        </authorList>
    </citation>
    <scope>NUCLEOTIDE SEQUENCE [LARGE SCALE GENOMIC DNA]</scope>
    <source>
        <strain evidence="8 9">ATCC MYA-3509</strain>
    </source>
</reference>
<evidence type="ECO:0000256" key="5">
    <source>
        <dbReference type="ARBA" id="ARBA00023136"/>
    </source>
</evidence>
<keyword evidence="7" id="KW-0732">Signal</keyword>
<dbReference type="Pfam" id="PF07690">
    <property type="entry name" value="MFS_1"/>
    <property type="match status" value="1"/>
</dbReference>
<accession>A0AAW2YRI5</accession>
<dbReference type="PANTHER" id="PTHR23507:SF1">
    <property type="entry name" value="FI18259P1-RELATED"/>
    <property type="match status" value="1"/>
</dbReference>
<evidence type="ECO:0000256" key="1">
    <source>
        <dbReference type="ARBA" id="ARBA00004141"/>
    </source>
</evidence>
<dbReference type="InterPro" id="IPR011701">
    <property type="entry name" value="MFS"/>
</dbReference>
<feature type="transmembrane region" description="Helical" evidence="6">
    <location>
        <begin position="281"/>
        <end position="301"/>
    </location>
</feature>
<evidence type="ECO:0000313" key="8">
    <source>
        <dbReference type="EMBL" id="KAL0479987.1"/>
    </source>
</evidence>
<sequence length="305" mass="33650">MNMGLFLIACSKLLTGVTGHLRMLCNTYISDAVESSKRSQAYGMLGVAFGLGFFVGPTLGAFLSNYYRSLPFAFSFASQIIALLICRIWVKDIPHVTGSEHLLTISDLNPLNALKSLTSTRYTFLLAAAMFVWEAATTGHHSIWVHYTSHRYQWDNFQIGLYMTVMGAATVFVQGVMVHYLVKEFGDTGCIYMGITCNVLAHIVIAYAQNTNVIFMCILPLSLSQVAPLSLRSQLSQDKSKQGTLHGSLSSLQRMSKVVGPLFTTTLFMRSIKSPTSHPGSPFLACAVIYLMVAPIVRYAINHHK</sequence>
<comment type="caution">
    <text evidence="8">The sequence shown here is derived from an EMBL/GenBank/DDBJ whole genome shotgun (WGS) entry which is preliminary data.</text>
</comment>
<evidence type="ECO:0000256" key="4">
    <source>
        <dbReference type="ARBA" id="ARBA00022989"/>
    </source>
</evidence>
<keyword evidence="9" id="KW-1185">Reference proteome</keyword>
<name>A0AAW2YRI5_9EUKA</name>
<dbReference type="Proteomes" id="UP001431209">
    <property type="component" value="Unassembled WGS sequence"/>
</dbReference>
<evidence type="ECO:0000256" key="6">
    <source>
        <dbReference type="SAM" id="Phobius"/>
    </source>
</evidence>
<keyword evidence="3 6" id="KW-0812">Transmembrane</keyword>
<evidence type="ECO:0000256" key="3">
    <source>
        <dbReference type="ARBA" id="ARBA00022692"/>
    </source>
</evidence>
<dbReference type="Gene3D" id="1.20.1250.20">
    <property type="entry name" value="MFS general substrate transporter like domains"/>
    <property type="match status" value="1"/>
</dbReference>
<dbReference type="SUPFAM" id="SSF103473">
    <property type="entry name" value="MFS general substrate transporter"/>
    <property type="match status" value="1"/>
</dbReference>
<keyword evidence="4 6" id="KW-1133">Transmembrane helix</keyword>
<dbReference type="InterPro" id="IPR001958">
    <property type="entry name" value="Tet-R_TetA/multi-R_MdtG-like"/>
</dbReference>
<proteinExistence type="predicted"/>
<keyword evidence="5 6" id="KW-0472">Membrane</keyword>
<dbReference type="GO" id="GO:0022857">
    <property type="term" value="F:transmembrane transporter activity"/>
    <property type="evidence" value="ECO:0007669"/>
    <property type="project" value="InterPro"/>
</dbReference>
<dbReference type="PANTHER" id="PTHR23507">
    <property type="entry name" value="ZGC:174356"/>
    <property type="match status" value="1"/>
</dbReference>
<feature type="transmembrane region" description="Helical" evidence="6">
    <location>
        <begin position="189"/>
        <end position="207"/>
    </location>
</feature>
<dbReference type="GO" id="GO:0016020">
    <property type="term" value="C:membrane"/>
    <property type="evidence" value="ECO:0007669"/>
    <property type="project" value="UniProtKB-SubCell"/>
</dbReference>
<feature type="transmembrane region" description="Helical" evidence="6">
    <location>
        <begin position="159"/>
        <end position="182"/>
    </location>
</feature>
<gene>
    <name evidence="8" type="ORF">AKO1_007305</name>
</gene>
<feature type="transmembrane region" description="Helical" evidence="6">
    <location>
        <begin position="43"/>
        <end position="63"/>
    </location>
</feature>
<evidence type="ECO:0000313" key="9">
    <source>
        <dbReference type="Proteomes" id="UP001431209"/>
    </source>
</evidence>
<comment type="subcellular location">
    <subcellularLocation>
        <location evidence="2">Cell membrane</location>
    </subcellularLocation>
    <subcellularLocation>
        <location evidence="1">Membrane</location>
        <topology evidence="1">Multi-pass membrane protein</topology>
    </subcellularLocation>
</comment>
<dbReference type="InterPro" id="IPR036259">
    <property type="entry name" value="MFS_trans_sf"/>
</dbReference>
<protein>
    <submittedName>
        <fullName evidence="8">Uncharacterized protein</fullName>
    </submittedName>
</protein>
<organism evidence="8 9">
    <name type="scientific">Acrasis kona</name>
    <dbReference type="NCBI Taxonomy" id="1008807"/>
    <lineage>
        <taxon>Eukaryota</taxon>
        <taxon>Discoba</taxon>
        <taxon>Heterolobosea</taxon>
        <taxon>Tetramitia</taxon>
        <taxon>Eutetramitia</taxon>
        <taxon>Acrasidae</taxon>
        <taxon>Acrasis</taxon>
    </lineage>
</organism>